<comment type="caution">
    <text evidence="1">The sequence shown here is derived from an EMBL/GenBank/DDBJ whole genome shotgun (WGS) entry which is preliminary data.</text>
</comment>
<accession>A0A939G9L9</accession>
<dbReference type="RefSeq" id="WP_207337727.1">
    <property type="nucleotide sequence ID" value="NZ_JAFMYU010000022.1"/>
</dbReference>
<proteinExistence type="predicted"/>
<gene>
    <name evidence="1" type="ORF">J2I48_22335</name>
</gene>
<reference evidence="1 2" key="1">
    <citation type="submission" date="2021-03" db="EMBL/GenBank/DDBJ databases">
        <title>Fibrella sp. HMF5036 genome sequencing and assembly.</title>
        <authorList>
            <person name="Kang H."/>
            <person name="Kim H."/>
            <person name="Bae S."/>
            <person name="Joh K."/>
        </authorList>
    </citation>
    <scope>NUCLEOTIDE SEQUENCE [LARGE SCALE GENOMIC DNA]</scope>
    <source>
        <strain evidence="1 2">HMF5036</strain>
    </source>
</reference>
<keyword evidence="2" id="KW-1185">Reference proteome</keyword>
<dbReference type="AlphaFoldDB" id="A0A939G9L9"/>
<organism evidence="1 2">
    <name type="scientific">Fibrella aquatilis</name>
    <dbReference type="NCBI Taxonomy" id="2817059"/>
    <lineage>
        <taxon>Bacteria</taxon>
        <taxon>Pseudomonadati</taxon>
        <taxon>Bacteroidota</taxon>
        <taxon>Cytophagia</taxon>
        <taxon>Cytophagales</taxon>
        <taxon>Spirosomataceae</taxon>
        <taxon>Fibrella</taxon>
    </lineage>
</organism>
<name>A0A939G9L9_9BACT</name>
<evidence type="ECO:0000313" key="1">
    <source>
        <dbReference type="EMBL" id="MBO0933763.1"/>
    </source>
</evidence>
<evidence type="ECO:0000313" key="2">
    <source>
        <dbReference type="Proteomes" id="UP000664795"/>
    </source>
</evidence>
<protein>
    <submittedName>
        <fullName evidence="1">Uncharacterized protein</fullName>
    </submittedName>
</protein>
<dbReference type="Proteomes" id="UP000664795">
    <property type="component" value="Unassembled WGS sequence"/>
</dbReference>
<sequence length="81" mass="9533">MKQKQVLAAADRVWDIEGYPNYFLDAQGRLYRFNARGEIIALKRAVKRYTVGYVLKSRFFSLSQLRPMLRKHVAINPLYVI</sequence>
<dbReference type="EMBL" id="JAFMYU010000022">
    <property type="protein sequence ID" value="MBO0933763.1"/>
    <property type="molecule type" value="Genomic_DNA"/>
</dbReference>